<organism evidence="1 2">
    <name type="scientific">Rhizopus delemar</name>
    <dbReference type="NCBI Taxonomy" id="936053"/>
    <lineage>
        <taxon>Eukaryota</taxon>
        <taxon>Fungi</taxon>
        <taxon>Fungi incertae sedis</taxon>
        <taxon>Mucoromycota</taxon>
        <taxon>Mucoromycotina</taxon>
        <taxon>Mucoromycetes</taxon>
        <taxon>Mucorales</taxon>
        <taxon>Mucorineae</taxon>
        <taxon>Rhizopodaceae</taxon>
        <taxon>Rhizopus</taxon>
    </lineage>
</organism>
<evidence type="ECO:0000313" key="2">
    <source>
        <dbReference type="Proteomes" id="UP000740926"/>
    </source>
</evidence>
<comment type="caution">
    <text evidence="1">The sequence shown here is derived from an EMBL/GenBank/DDBJ whole genome shotgun (WGS) entry which is preliminary data.</text>
</comment>
<name>A0A9P6XQC4_9FUNG</name>
<evidence type="ECO:0000313" key="1">
    <source>
        <dbReference type="EMBL" id="KAG1530418.1"/>
    </source>
</evidence>
<sequence>MAALATASSRYCWATGAAGWMNCGRNAEKNRTPFGLDNPTNSALKNAERPLAGDGAALARKACAGARQMAHAR</sequence>
<dbReference type="Proteomes" id="UP000740926">
    <property type="component" value="Unassembled WGS sequence"/>
</dbReference>
<dbReference type="AlphaFoldDB" id="A0A9P6XQC4"/>
<gene>
    <name evidence="1" type="ORF">G6F50_017331</name>
</gene>
<reference evidence="1 2" key="1">
    <citation type="journal article" date="2020" name="Microb. Genom.">
        <title>Genetic diversity of clinical and environmental Mucorales isolates obtained from an investigation of mucormycosis cases among solid organ transplant recipients.</title>
        <authorList>
            <person name="Nguyen M.H."/>
            <person name="Kaul D."/>
            <person name="Muto C."/>
            <person name="Cheng S.J."/>
            <person name="Richter R.A."/>
            <person name="Bruno V.M."/>
            <person name="Liu G."/>
            <person name="Beyhan S."/>
            <person name="Sundermann A.J."/>
            <person name="Mounaud S."/>
            <person name="Pasculle A.W."/>
            <person name="Nierman W.C."/>
            <person name="Driscoll E."/>
            <person name="Cumbie R."/>
            <person name="Clancy C.J."/>
            <person name="Dupont C.L."/>
        </authorList>
    </citation>
    <scope>NUCLEOTIDE SEQUENCE [LARGE SCALE GENOMIC DNA]</scope>
    <source>
        <strain evidence="1 2">GL24</strain>
    </source>
</reference>
<protein>
    <submittedName>
        <fullName evidence="1">Uncharacterized protein</fullName>
    </submittedName>
</protein>
<keyword evidence="2" id="KW-1185">Reference proteome</keyword>
<dbReference type="EMBL" id="JAANIU010012525">
    <property type="protein sequence ID" value="KAG1530418.1"/>
    <property type="molecule type" value="Genomic_DNA"/>
</dbReference>
<proteinExistence type="predicted"/>
<accession>A0A9P6XQC4</accession>